<protein>
    <submittedName>
        <fullName evidence="2">Uncharacterized protein</fullName>
    </submittedName>
</protein>
<organism evidence="2 3">
    <name type="scientific">Penicillium thymicola</name>
    <dbReference type="NCBI Taxonomy" id="293382"/>
    <lineage>
        <taxon>Eukaryota</taxon>
        <taxon>Fungi</taxon>
        <taxon>Dikarya</taxon>
        <taxon>Ascomycota</taxon>
        <taxon>Pezizomycotina</taxon>
        <taxon>Eurotiomycetes</taxon>
        <taxon>Eurotiomycetidae</taxon>
        <taxon>Eurotiales</taxon>
        <taxon>Aspergillaceae</taxon>
        <taxon>Penicillium</taxon>
    </lineage>
</organism>
<dbReference type="AlphaFoldDB" id="A0AAI9TQP2"/>
<gene>
    <name evidence="2" type="ORF">VN97_g1576</name>
</gene>
<feature type="region of interest" description="Disordered" evidence="1">
    <location>
        <begin position="1"/>
        <end position="36"/>
    </location>
</feature>
<dbReference type="Gene3D" id="1.10.246.140">
    <property type="match status" value="1"/>
</dbReference>
<dbReference type="InterPro" id="IPR038212">
    <property type="entry name" value="TF_EnY2_sf"/>
</dbReference>
<reference evidence="2" key="2">
    <citation type="journal article" date="2016" name="Fungal Biol.">
        <title>Ochratoxin A production by Penicillium thymicola.</title>
        <authorList>
            <person name="Nguyen H.D.T."/>
            <person name="McMullin D.R."/>
            <person name="Ponomareva E."/>
            <person name="Riley R."/>
            <person name="Pomraning K.R."/>
            <person name="Baker S.E."/>
            <person name="Seifert K.A."/>
        </authorList>
    </citation>
    <scope>NUCLEOTIDE SEQUENCE</scope>
    <source>
        <strain evidence="2">DAOM 180753</strain>
    </source>
</reference>
<name>A0AAI9TQP2_PENTH</name>
<evidence type="ECO:0000256" key="1">
    <source>
        <dbReference type="SAM" id="MobiDB-lite"/>
    </source>
</evidence>
<feature type="compositionally biased region" description="Polar residues" evidence="1">
    <location>
        <begin position="25"/>
        <end position="35"/>
    </location>
</feature>
<comment type="caution">
    <text evidence="2">The sequence shown here is derived from an EMBL/GenBank/DDBJ whole genome shotgun (WGS) entry which is preliminary data.</text>
</comment>
<feature type="region of interest" description="Disordered" evidence="1">
    <location>
        <begin position="111"/>
        <end position="135"/>
    </location>
</feature>
<proteinExistence type="predicted"/>
<dbReference type="Proteomes" id="UP001227192">
    <property type="component" value="Unassembled WGS sequence"/>
</dbReference>
<accession>A0AAI9TQP2</accession>
<feature type="compositionally biased region" description="Low complexity" evidence="1">
    <location>
        <begin position="113"/>
        <end position="127"/>
    </location>
</feature>
<evidence type="ECO:0000313" key="2">
    <source>
        <dbReference type="EMBL" id="KAJ9491649.1"/>
    </source>
</evidence>
<dbReference type="EMBL" id="LACB01000027">
    <property type="protein sequence ID" value="KAJ9491649.1"/>
    <property type="molecule type" value="Genomic_DNA"/>
</dbReference>
<sequence>MIKHCPVNPQTHTHTHTHTPTMPPSASTNGASSTPDALESDLLVKLSASSSLEDLQENLLGSLHRLGWTDKVTTLATELLRAGRCETFDDVMAAVLASAEGRTHPALGAKIANGETTNGTKETNGVKKGNKVKDHSHPYDPLKYIEEIDIRIPETVVDEGVRGLKDIIREVADLEGESAPNGDKK</sequence>
<reference evidence="2" key="1">
    <citation type="submission" date="2015-06" db="EMBL/GenBank/DDBJ databases">
        <authorList>
            <person name="Nguyen H."/>
        </authorList>
    </citation>
    <scope>NUCLEOTIDE SEQUENCE</scope>
    <source>
        <strain evidence="2">DAOM 180753</strain>
    </source>
</reference>
<evidence type="ECO:0000313" key="3">
    <source>
        <dbReference type="Proteomes" id="UP001227192"/>
    </source>
</evidence>
<keyword evidence="3" id="KW-1185">Reference proteome</keyword>